<keyword evidence="3" id="KW-1185">Reference proteome</keyword>
<sequence length="151" mass="15547">MNGTVDGAGTDAPAGTDATSGTGATSGTDTTGGTDSTARTDAAAAAGGQWQRELLVVGPAAVVVLGQEVRTLGLPYRPHRYSVSDVRILVDGTDVDGRVDAGPGPQQVSDAPVQRVGQATAHQVPLKKHQRAHTSRFNKPSEKCHNDIIIL</sequence>
<accession>A0A6G0YW76</accession>
<organism evidence="2 3">
    <name type="scientific">Aphis craccivora</name>
    <name type="common">Cowpea aphid</name>
    <dbReference type="NCBI Taxonomy" id="307492"/>
    <lineage>
        <taxon>Eukaryota</taxon>
        <taxon>Metazoa</taxon>
        <taxon>Ecdysozoa</taxon>
        <taxon>Arthropoda</taxon>
        <taxon>Hexapoda</taxon>
        <taxon>Insecta</taxon>
        <taxon>Pterygota</taxon>
        <taxon>Neoptera</taxon>
        <taxon>Paraneoptera</taxon>
        <taxon>Hemiptera</taxon>
        <taxon>Sternorrhyncha</taxon>
        <taxon>Aphidomorpha</taxon>
        <taxon>Aphidoidea</taxon>
        <taxon>Aphididae</taxon>
        <taxon>Aphidini</taxon>
        <taxon>Aphis</taxon>
        <taxon>Aphis</taxon>
    </lineage>
</organism>
<evidence type="ECO:0000313" key="2">
    <source>
        <dbReference type="EMBL" id="KAF0762143.1"/>
    </source>
</evidence>
<reference evidence="2 3" key="1">
    <citation type="submission" date="2019-08" db="EMBL/GenBank/DDBJ databases">
        <title>Whole genome of Aphis craccivora.</title>
        <authorList>
            <person name="Voronova N.V."/>
            <person name="Shulinski R.S."/>
            <person name="Bandarenka Y.V."/>
            <person name="Zhorov D.G."/>
            <person name="Warner D."/>
        </authorList>
    </citation>
    <scope>NUCLEOTIDE SEQUENCE [LARGE SCALE GENOMIC DNA]</scope>
    <source>
        <strain evidence="2">180601</strain>
        <tissue evidence="2">Whole Body</tissue>
    </source>
</reference>
<name>A0A6G0YW76_APHCR</name>
<feature type="region of interest" description="Disordered" evidence="1">
    <location>
        <begin position="1"/>
        <end position="44"/>
    </location>
</feature>
<dbReference type="EMBL" id="VUJU01002210">
    <property type="protein sequence ID" value="KAF0762143.1"/>
    <property type="molecule type" value="Genomic_DNA"/>
</dbReference>
<proteinExistence type="predicted"/>
<evidence type="ECO:0000313" key="3">
    <source>
        <dbReference type="Proteomes" id="UP000478052"/>
    </source>
</evidence>
<gene>
    <name evidence="2" type="ORF">FWK35_00027687</name>
</gene>
<dbReference type="Proteomes" id="UP000478052">
    <property type="component" value="Unassembled WGS sequence"/>
</dbReference>
<dbReference type="AlphaFoldDB" id="A0A6G0YW76"/>
<dbReference type="OrthoDB" id="10491861at2759"/>
<protein>
    <submittedName>
        <fullName evidence="2">Uncharacterized protein</fullName>
    </submittedName>
</protein>
<comment type="caution">
    <text evidence="2">The sequence shown here is derived from an EMBL/GenBank/DDBJ whole genome shotgun (WGS) entry which is preliminary data.</text>
</comment>
<evidence type="ECO:0000256" key="1">
    <source>
        <dbReference type="SAM" id="MobiDB-lite"/>
    </source>
</evidence>